<evidence type="ECO:0000313" key="1">
    <source>
        <dbReference type="EMBL" id="TLF45426.1"/>
    </source>
</evidence>
<dbReference type="OrthoDB" id="7041650at2"/>
<comment type="caution">
    <text evidence="1">The sequence shown here is derived from an EMBL/GenBank/DDBJ whole genome shotgun (WGS) entry which is preliminary data.</text>
</comment>
<gene>
    <name evidence="1" type="ORF">FEI13_18215</name>
</gene>
<keyword evidence="2" id="KW-1185">Reference proteome</keyword>
<organism evidence="1 2">
    <name type="scientific">Halomonas urmiana</name>
    <dbReference type="NCBI Taxonomy" id="490901"/>
    <lineage>
        <taxon>Bacteria</taxon>
        <taxon>Pseudomonadati</taxon>
        <taxon>Pseudomonadota</taxon>
        <taxon>Gammaproteobacteria</taxon>
        <taxon>Oceanospirillales</taxon>
        <taxon>Halomonadaceae</taxon>
        <taxon>Halomonas</taxon>
    </lineage>
</organism>
<name>A0A5R8M7B4_9GAMM</name>
<protein>
    <submittedName>
        <fullName evidence="1">Uncharacterized protein</fullName>
    </submittedName>
</protein>
<dbReference type="AlphaFoldDB" id="A0A5R8M7B4"/>
<evidence type="ECO:0000313" key="2">
    <source>
        <dbReference type="Proteomes" id="UP000306973"/>
    </source>
</evidence>
<accession>A0A5R8M7B4</accession>
<sequence length="117" mass="13387">MEDLMTGRYAFGANQLHIMRALDEIIDMLKNDYGMKVDETKERLKADSSQKSECPFCAKKVVDVDMHVSQSHPKEWKRYADNDKVMNRLQGKVRCSGCGSFLKSTKGHDEKCPETLL</sequence>
<dbReference type="EMBL" id="VBUI01000046">
    <property type="protein sequence ID" value="TLF45426.1"/>
    <property type="molecule type" value="Genomic_DNA"/>
</dbReference>
<dbReference type="Proteomes" id="UP000306973">
    <property type="component" value="Unassembled WGS sequence"/>
</dbReference>
<proteinExistence type="predicted"/>
<reference evidence="1 2" key="1">
    <citation type="journal article" date="2007" name="Int. J. Syst. Evol. Microbiol.">
        <title>Halomonas saccharevitans sp. nov., Halomonas arcis sp. nov. and Halomonas subterranea sp. nov., halophilic bacteria isolated from hypersaline environments of China.</title>
        <authorList>
            <person name="Xu X.W."/>
            <person name="Wu Y.H."/>
            <person name="Zhou Z."/>
            <person name="Wang C.S."/>
            <person name="Zhou Y.G."/>
            <person name="Zhang H.B."/>
            <person name="Wang Y."/>
            <person name="Wu M."/>
        </authorList>
    </citation>
    <scope>NUCLEOTIDE SEQUENCE [LARGE SCALE GENOMIC DNA]</scope>
    <source>
        <strain evidence="1 2">TBZ3</strain>
    </source>
</reference>
<dbReference type="RefSeq" id="WP_138182923.1">
    <property type="nucleotide sequence ID" value="NZ_VBUI01000046.1"/>
</dbReference>